<dbReference type="PANTHER" id="PTHR43415">
    <property type="entry name" value="SPERMIDINE N(1)-ACETYLTRANSFERASE"/>
    <property type="match status" value="1"/>
</dbReference>
<evidence type="ECO:0000313" key="3">
    <source>
        <dbReference type="Proteomes" id="UP001161691"/>
    </source>
</evidence>
<dbReference type="PANTHER" id="PTHR43415:SF3">
    <property type="entry name" value="GNAT-FAMILY ACETYLTRANSFERASE"/>
    <property type="match status" value="1"/>
</dbReference>
<reference evidence="2" key="1">
    <citation type="submission" date="2023-04" db="EMBL/GenBank/DDBJ databases">
        <title>Comparative genomic analysis of Cohnella hashimotonis sp. nov., isolated from the International Space Station.</title>
        <authorList>
            <person name="Venkateswaran K."/>
            <person name="Simpson A."/>
        </authorList>
    </citation>
    <scope>NUCLEOTIDE SEQUENCE</scope>
    <source>
        <strain evidence="2">F6_2S_P_1</strain>
    </source>
</reference>
<organism evidence="2 3">
    <name type="scientific">Cohnella hashimotonis</name>
    <dbReference type="NCBI Taxonomy" id="2826895"/>
    <lineage>
        <taxon>Bacteria</taxon>
        <taxon>Bacillati</taxon>
        <taxon>Bacillota</taxon>
        <taxon>Bacilli</taxon>
        <taxon>Bacillales</taxon>
        <taxon>Paenibacillaceae</taxon>
        <taxon>Cohnella</taxon>
    </lineage>
</organism>
<gene>
    <name evidence="2" type="ORF">KB449_12200</name>
</gene>
<evidence type="ECO:0000313" key="2">
    <source>
        <dbReference type="EMBL" id="MDI4645733.1"/>
    </source>
</evidence>
<dbReference type="EC" id="2.-.-.-" evidence="2"/>
<feature type="domain" description="N-acetyltransferase" evidence="1">
    <location>
        <begin position="9"/>
        <end position="166"/>
    </location>
</feature>
<protein>
    <submittedName>
        <fullName evidence="2">GNAT family protein</fullName>
        <ecNumber evidence="2">2.-.-.-</ecNumber>
    </submittedName>
</protein>
<comment type="caution">
    <text evidence="2">The sequence shown here is derived from an EMBL/GenBank/DDBJ whole genome shotgun (WGS) entry which is preliminary data.</text>
</comment>
<evidence type="ECO:0000259" key="1">
    <source>
        <dbReference type="PROSITE" id="PS51186"/>
    </source>
</evidence>
<dbReference type="InterPro" id="IPR000182">
    <property type="entry name" value="GNAT_dom"/>
</dbReference>
<dbReference type="RefSeq" id="WP_282908635.1">
    <property type="nucleotide sequence ID" value="NZ_JAGRPV010000001.1"/>
</dbReference>
<dbReference type="Gene3D" id="3.40.630.30">
    <property type="match status" value="1"/>
</dbReference>
<dbReference type="Proteomes" id="UP001161691">
    <property type="component" value="Unassembled WGS sequence"/>
</dbReference>
<dbReference type="Pfam" id="PF13302">
    <property type="entry name" value="Acetyltransf_3"/>
    <property type="match status" value="1"/>
</dbReference>
<dbReference type="GO" id="GO:0016740">
    <property type="term" value="F:transferase activity"/>
    <property type="evidence" value="ECO:0007669"/>
    <property type="project" value="UniProtKB-KW"/>
</dbReference>
<dbReference type="EMBL" id="JAGRPV010000001">
    <property type="protein sequence ID" value="MDI4645733.1"/>
    <property type="molecule type" value="Genomic_DNA"/>
</dbReference>
<keyword evidence="3" id="KW-1185">Reference proteome</keyword>
<sequence length="179" mass="20934">MPHIIGQRVRLREYRHEDLVPIRQWVNDEAITGFLSDIFLFPHGLESTEGFLADMMDQRPDNRSFVIAEADTELYIGQIGLDKIDWKNRYAVIGIVVGSIERCGQGLGTEAMRLLCSYAFKELNLNRLELEVYDFNERAYRSYLKCGFVEEGRLREKLYRNGRYADVIQMGLLRSEWTE</sequence>
<dbReference type="InterPro" id="IPR016181">
    <property type="entry name" value="Acyl_CoA_acyltransferase"/>
</dbReference>
<accession>A0ABT6TFW8</accession>
<proteinExistence type="predicted"/>
<keyword evidence="2" id="KW-0808">Transferase</keyword>
<name>A0ABT6TFW8_9BACL</name>
<dbReference type="SUPFAM" id="SSF55729">
    <property type="entry name" value="Acyl-CoA N-acyltransferases (Nat)"/>
    <property type="match status" value="1"/>
</dbReference>
<dbReference type="CDD" id="cd04301">
    <property type="entry name" value="NAT_SF"/>
    <property type="match status" value="1"/>
</dbReference>
<dbReference type="PROSITE" id="PS51186">
    <property type="entry name" value="GNAT"/>
    <property type="match status" value="1"/>
</dbReference>